<dbReference type="GeneID" id="54467406"/>
<evidence type="ECO:0000313" key="2">
    <source>
        <dbReference type="EMBL" id="KAF2809119.1"/>
    </source>
</evidence>
<dbReference type="Pfam" id="PF12697">
    <property type="entry name" value="Abhydrolase_6"/>
    <property type="match status" value="1"/>
</dbReference>
<accession>A0A6A6YKP0</accession>
<dbReference type="Gene3D" id="3.40.50.1820">
    <property type="entry name" value="alpha/beta hydrolase"/>
    <property type="match status" value="1"/>
</dbReference>
<keyword evidence="2" id="KW-0378">Hydrolase</keyword>
<sequence length="380" mass="42164">MSLDHVFKKCAATLIGLATGIFACVVLSTSRRFQRHIFYFHKAPIWWGQKLDKPESSGFLHNQVLPLRIPTSDGESLYAWLVSPLALYARNERAFLARDSASVDNISIRLLRDPESRLVIYFHGNAGSVGQERRTDAYRMISSGLSQQIHVLSFDYRGFARSSGSPSEVGLIDDALSVIKWATTVRKVPSNRIVLLAQSLGTAVASGAVDALLRKDPSFELAGLMLCAAFPDAPTAILSYKILGHFTLLGPLNAIKPVRKWFFARFQDRWDTKHRISRIVSASISLRLTFFAAENDEVIDFNTETLFYHAVQEALGSRNSISEINNVCQSIGLGDGGTVQEWEGEQKLIKKVLVSYGGHNGIMKWAPVALEVIKCFNSSQ</sequence>
<feature type="domain" description="AB hydrolase-1" evidence="1">
    <location>
        <begin position="142"/>
        <end position="264"/>
    </location>
</feature>
<dbReference type="EMBL" id="MU003702">
    <property type="protein sequence ID" value="KAF2809119.1"/>
    <property type="molecule type" value="Genomic_DNA"/>
</dbReference>
<dbReference type="SUPFAM" id="SSF53474">
    <property type="entry name" value="alpha/beta-Hydrolases"/>
    <property type="match status" value="1"/>
</dbReference>
<dbReference type="AlphaFoldDB" id="A0A6A6YKP0"/>
<dbReference type="GO" id="GO:0016787">
    <property type="term" value="F:hydrolase activity"/>
    <property type="evidence" value="ECO:0007669"/>
    <property type="project" value="UniProtKB-KW"/>
</dbReference>
<protein>
    <submittedName>
        <fullName evidence="2 4">Alpha/beta-hydrolase</fullName>
    </submittedName>
</protein>
<evidence type="ECO:0000313" key="4">
    <source>
        <dbReference type="RefSeq" id="XP_033576083.1"/>
    </source>
</evidence>
<dbReference type="InterPro" id="IPR029058">
    <property type="entry name" value="AB_hydrolase_fold"/>
</dbReference>
<dbReference type="InterPro" id="IPR000073">
    <property type="entry name" value="AB_hydrolase_1"/>
</dbReference>
<evidence type="ECO:0000259" key="1">
    <source>
        <dbReference type="Pfam" id="PF12697"/>
    </source>
</evidence>
<reference evidence="2 4" key="1">
    <citation type="journal article" date="2020" name="Stud. Mycol.">
        <title>101 Dothideomycetes genomes: a test case for predicting lifestyles and emergence of pathogens.</title>
        <authorList>
            <person name="Haridas S."/>
            <person name="Albert R."/>
            <person name="Binder M."/>
            <person name="Bloem J."/>
            <person name="Labutti K."/>
            <person name="Salamov A."/>
            <person name="Andreopoulos B."/>
            <person name="Baker S."/>
            <person name="Barry K."/>
            <person name="Bills G."/>
            <person name="Bluhm B."/>
            <person name="Cannon C."/>
            <person name="Castanera R."/>
            <person name="Culley D."/>
            <person name="Daum C."/>
            <person name="Ezra D."/>
            <person name="Gonzalez J."/>
            <person name="Henrissat B."/>
            <person name="Kuo A."/>
            <person name="Liang C."/>
            <person name="Lipzen A."/>
            <person name="Lutzoni F."/>
            <person name="Magnuson J."/>
            <person name="Mondo S."/>
            <person name="Nolan M."/>
            <person name="Ohm R."/>
            <person name="Pangilinan J."/>
            <person name="Park H.-J."/>
            <person name="Ramirez L."/>
            <person name="Alfaro M."/>
            <person name="Sun H."/>
            <person name="Tritt A."/>
            <person name="Yoshinaga Y."/>
            <person name="Zwiers L.-H."/>
            <person name="Turgeon B."/>
            <person name="Goodwin S."/>
            <person name="Spatafora J."/>
            <person name="Crous P."/>
            <person name="Grigoriev I."/>
        </authorList>
    </citation>
    <scope>NUCLEOTIDE SEQUENCE</scope>
    <source>
        <strain evidence="2 4">CBS 304.34</strain>
    </source>
</reference>
<dbReference type="OrthoDB" id="446723at2759"/>
<dbReference type="Proteomes" id="UP000504636">
    <property type="component" value="Unplaced"/>
</dbReference>
<evidence type="ECO:0000313" key="3">
    <source>
        <dbReference type="Proteomes" id="UP000504636"/>
    </source>
</evidence>
<gene>
    <name evidence="2 4" type="ORF">BDZ99DRAFT_533644</name>
</gene>
<reference evidence="4" key="3">
    <citation type="submission" date="2025-04" db="UniProtKB">
        <authorList>
            <consortium name="RefSeq"/>
        </authorList>
    </citation>
    <scope>IDENTIFICATION</scope>
    <source>
        <strain evidence="4">CBS 304.34</strain>
    </source>
</reference>
<keyword evidence="3" id="KW-1185">Reference proteome</keyword>
<organism evidence="2">
    <name type="scientific">Mytilinidion resinicola</name>
    <dbReference type="NCBI Taxonomy" id="574789"/>
    <lineage>
        <taxon>Eukaryota</taxon>
        <taxon>Fungi</taxon>
        <taxon>Dikarya</taxon>
        <taxon>Ascomycota</taxon>
        <taxon>Pezizomycotina</taxon>
        <taxon>Dothideomycetes</taxon>
        <taxon>Pleosporomycetidae</taxon>
        <taxon>Mytilinidiales</taxon>
        <taxon>Mytilinidiaceae</taxon>
        <taxon>Mytilinidion</taxon>
    </lineage>
</organism>
<dbReference type="PANTHER" id="PTHR12277">
    <property type="entry name" value="ALPHA/BETA HYDROLASE DOMAIN-CONTAINING PROTEIN"/>
    <property type="match status" value="1"/>
</dbReference>
<name>A0A6A6YKP0_9PEZI</name>
<reference evidence="4" key="2">
    <citation type="submission" date="2020-04" db="EMBL/GenBank/DDBJ databases">
        <authorList>
            <consortium name="NCBI Genome Project"/>
        </authorList>
    </citation>
    <scope>NUCLEOTIDE SEQUENCE</scope>
    <source>
        <strain evidence="4">CBS 304.34</strain>
    </source>
</reference>
<dbReference type="PANTHER" id="PTHR12277:SF81">
    <property type="entry name" value="PROTEIN ABHD13"/>
    <property type="match status" value="1"/>
</dbReference>
<dbReference type="RefSeq" id="XP_033576083.1">
    <property type="nucleotide sequence ID" value="XM_033726513.1"/>
</dbReference>
<proteinExistence type="predicted"/>